<gene>
    <name evidence="6" type="ORF">IAC42_04790</name>
</gene>
<keyword evidence="3 5" id="KW-1133">Transmembrane helix</keyword>
<dbReference type="AlphaFoldDB" id="A0A9D9HAT5"/>
<dbReference type="EMBL" id="JADIMU010000030">
    <property type="protein sequence ID" value="MBO8443058.1"/>
    <property type="molecule type" value="Genomic_DNA"/>
</dbReference>
<protein>
    <submittedName>
        <fullName evidence="6">Anion permease</fullName>
    </submittedName>
</protein>
<sequence length="430" mass="45602">MSVQLIICLVIFVLTLVSFILNKIPLWVTAMASMGLLYLTGCLTSTEALSGFGNSNTIVLVGMLLVAAGFQKSSFVDKLCDKVISLAGGSFTKAYAVYIILAVLLANFISSPVACYTIICPLIASLCDRMGVKRSKVMFPAMVTVVGTCGVLPLATAVQQAAQATGFLAAYGFDIEMSAMDYFIGMWPMLLIIPLWAIFIGPRQTPEIEMDKAVVSQVAGRKIGGNGLSKFQDIAAPVIFFADLIALIFANQIGLEVWFIAFAGGLLMILTGVLDPKTCMKNIAWDMVLLYVGSLALGTALSSTGAGDVVGSLVSRLVGGTTNNYILGAVFFLVPFIITQFMLNRAVIAVFTPICLMTCQAMGANPVGLVVLVAAGSLTAFLTPMATPAVPVAMEQGGYSLKQLLSSGWLITILISLVYIFYTMTVLPAF</sequence>
<evidence type="ECO:0000256" key="1">
    <source>
        <dbReference type="ARBA" id="ARBA00004141"/>
    </source>
</evidence>
<evidence type="ECO:0000256" key="3">
    <source>
        <dbReference type="ARBA" id="ARBA00022989"/>
    </source>
</evidence>
<evidence type="ECO:0000313" key="6">
    <source>
        <dbReference type="EMBL" id="MBO8443058.1"/>
    </source>
</evidence>
<feature type="transmembrane region" description="Helical" evidence="5">
    <location>
        <begin position="367"/>
        <end position="387"/>
    </location>
</feature>
<evidence type="ECO:0000313" key="7">
    <source>
        <dbReference type="Proteomes" id="UP000823633"/>
    </source>
</evidence>
<feature type="transmembrane region" description="Helical" evidence="5">
    <location>
        <begin position="231"/>
        <end position="251"/>
    </location>
</feature>
<evidence type="ECO:0000256" key="5">
    <source>
        <dbReference type="SAM" id="Phobius"/>
    </source>
</evidence>
<feature type="transmembrane region" description="Helical" evidence="5">
    <location>
        <begin position="288"/>
        <end position="306"/>
    </location>
</feature>
<feature type="transmembrane region" description="Helical" evidence="5">
    <location>
        <begin position="407"/>
        <end position="427"/>
    </location>
</feature>
<dbReference type="InterPro" id="IPR051679">
    <property type="entry name" value="DASS-Related_Transporters"/>
</dbReference>
<comment type="subcellular location">
    <subcellularLocation>
        <location evidence="1">Membrane</location>
        <topology evidence="1">Multi-pass membrane protein</topology>
    </subcellularLocation>
</comment>
<evidence type="ECO:0000256" key="4">
    <source>
        <dbReference type="ARBA" id="ARBA00023136"/>
    </source>
</evidence>
<feature type="transmembrane region" description="Helical" evidence="5">
    <location>
        <begin position="182"/>
        <end position="200"/>
    </location>
</feature>
<organism evidence="6 7">
    <name type="scientific">Candidatus Aphodenecus pullistercoris</name>
    <dbReference type="NCBI Taxonomy" id="2840669"/>
    <lineage>
        <taxon>Bacteria</taxon>
        <taxon>Pseudomonadati</taxon>
        <taxon>Spirochaetota</taxon>
        <taxon>Spirochaetia</taxon>
        <taxon>Spirochaetales</taxon>
        <taxon>Candidatus Aphodenecus</taxon>
    </lineage>
</organism>
<dbReference type="PANTHER" id="PTHR43652:SF2">
    <property type="entry name" value="BASIC AMINO ACID ANTIPORTER YFCC-RELATED"/>
    <property type="match status" value="1"/>
</dbReference>
<dbReference type="Proteomes" id="UP000823633">
    <property type="component" value="Unassembled WGS sequence"/>
</dbReference>
<accession>A0A9D9HAT5</accession>
<feature type="transmembrane region" description="Helical" evidence="5">
    <location>
        <begin position="257"/>
        <end position="276"/>
    </location>
</feature>
<keyword evidence="2 5" id="KW-0812">Transmembrane</keyword>
<reference evidence="6" key="1">
    <citation type="submission" date="2020-10" db="EMBL/GenBank/DDBJ databases">
        <authorList>
            <person name="Gilroy R."/>
        </authorList>
    </citation>
    <scope>NUCLEOTIDE SEQUENCE</scope>
    <source>
        <strain evidence="6">11167</strain>
    </source>
</reference>
<comment type="caution">
    <text evidence="6">The sequence shown here is derived from an EMBL/GenBank/DDBJ whole genome shotgun (WGS) entry which is preliminary data.</text>
</comment>
<feature type="transmembrane region" description="Helical" evidence="5">
    <location>
        <begin position="139"/>
        <end position="162"/>
    </location>
</feature>
<dbReference type="GO" id="GO:0005886">
    <property type="term" value="C:plasma membrane"/>
    <property type="evidence" value="ECO:0007669"/>
    <property type="project" value="TreeGrafter"/>
</dbReference>
<feature type="transmembrane region" description="Helical" evidence="5">
    <location>
        <begin position="5"/>
        <end position="21"/>
    </location>
</feature>
<proteinExistence type="predicted"/>
<name>A0A9D9HAT5_9SPIR</name>
<feature type="transmembrane region" description="Helical" evidence="5">
    <location>
        <begin position="95"/>
        <end position="127"/>
    </location>
</feature>
<dbReference type="Pfam" id="PF00939">
    <property type="entry name" value="Na_sulph_symp"/>
    <property type="match status" value="1"/>
</dbReference>
<evidence type="ECO:0000256" key="2">
    <source>
        <dbReference type="ARBA" id="ARBA00022692"/>
    </source>
</evidence>
<feature type="transmembrane region" description="Helical" evidence="5">
    <location>
        <begin position="326"/>
        <end position="355"/>
    </location>
</feature>
<dbReference type="PANTHER" id="PTHR43652">
    <property type="entry name" value="BASIC AMINO ACID ANTIPORTER YFCC-RELATED"/>
    <property type="match status" value="1"/>
</dbReference>
<dbReference type="InterPro" id="IPR001898">
    <property type="entry name" value="SLC13A/DASS"/>
</dbReference>
<reference evidence="6" key="2">
    <citation type="journal article" date="2021" name="PeerJ">
        <title>Extensive microbial diversity within the chicken gut microbiome revealed by metagenomics and culture.</title>
        <authorList>
            <person name="Gilroy R."/>
            <person name="Ravi A."/>
            <person name="Getino M."/>
            <person name="Pursley I."/>
            <person name="Horton D.L."/>
            <person name="Alikhan N.F."/>
            <person name="Baker D."/>
            <person name="Gharbi K."/>
            <person name="Hall N."/>
            <person name="Watson M."/>
            <person name="Adriaenssens E.M."/>
            <person name="Foster-Nyarko E."/>
            <person name="Jarju S."/>
            <person name="Secka A."/>
            <person name="Antonio M."/>
            <person name="Oren A."/>
            <person name="Chaudhuri R.R."/>
            <person name="La Ragione R."/>
            <person name="Hildebrand F."/>
            <person name="Pallen M.J."/>
        </authorList>
    </citation>
    <scope>NUCLEOTIDE SEQUENCE</scope>
    <source>
        <strain evidence="6">11167</strain>
    </source>
</reference>
<feature type="transmembrane region" description="Helical" evidence="5">
    <location>
        <begin position="57"/>
        <end position="75"/>
    </location>
</feature>
<dbReference type="GO" id="GO:0022857">
    <property type="term" value="F:transmembrane transporter activity"/>
    <property type="evidence" value="ECO:0007669"/>
    <property type="project" value="InterPro"/>
</dbReference>
<keyword evidence="4 5" id="KW-0472">Membrane</keyword>